<reference evidence="2 3" key="1">
    <citation type="submission" date="2024-01" db="EMBL/GenBank/DDBJ databases">
        <title>Complete Genome Sequence of Alkalicoccus halolimnae BZ-SZ-XJ29T, a Moderately Halophilic Bacterium Isolated from a Salt Lake.</title>
        <authorList>
            <person name="Zhao B."/>
        </authorList>
    </citation>
    <scope>NUCLEOTIDE SEQUENCE [LARGE SCALE GENOMIC DNA]</scope>
    <source>
        <strain evidence="2 3">BZ-SZ-XJ29</strain>
    </source>
</reference>
<dbReference type="KEGG" id="ahal:FTX54_004060"/>
<evidence type="ECO:0000313" key="3">
    <source>
        <dbReference type="Proteomes" id="UP000321816"/>
    </source>
</evidence>
<sequence length="158" mass="18186">MDTLPAFYEPIDVMHIAAWQESPEGIEVIALSSRKSAVCPQCHCRSHNKHSRYVRMLRDLPVSGKPVILVLQANKWFCLHRFCPMRVFTERFEGISSSQRNTDRLQLLLQELAFSMSAKAAERCSKAIGVPTSHDTFLYLIRATPEVPIEDCPFRFYR</sequence>
<dbReference type="Pfam" id="PF14690">
    <property type="entry name" value="Zn_ribbon_ISL3"/>
    <property type="match status" value="1"/>
</dbReference>
<dbReference type="OrthoDB" id="6197054at2"/>
<dbReference type="InterPro" id="IPR029261">
    <property type="entry name" value="Transposase_Znf"/>
</dbReference>
<gene>
    <name evidence="2" type="ORF">FTX54_004060</name>
</gene>
<protein>
    <submittedName>
        <fullName evidence="2">Transposase family protein</fullName>
    </submittedName>
</protein>
<name>A0A5C7F657_9BACI</name>
<dbReference type="AlphaFoldDB" id="A0A5C7F657"/>
<dbReference type="EMBL" id="CP144914">
    <property type="protein sequence ID" value="WWD80741.1"/>
    <property type="molecule type" value="Genomic_DNA"/>
</dbReference>
<proteinExistence type="predicted"/>
<evidence type="ECO:0000259" key="1">
    <source>
        <dbReference type="Pfam" id="PF14690"/>
    </source>
</evidence>
<dbReference type="RefSeq" id="WP_147803336.1">
    <property type="nucleotide sequence ID" value="NZ_CP144914.1"/>
</dbReference>
<organism evidence="2 3">
    <name type="scientific">Alkalicoccus halolimnae</name>
    <dbReference type="NCBI Taxonomy" id="1667239"/>
    <lineage>
        <taxon>Bacteria</taxon>
        <taxon>Bacillati</taxon>
        <taxon>Bacillota</taxon>
        <taxon>Bacilli</taxon>
        <taxon>Bacillales</taxon>
        <taxon>Bacillaceae</taxon>
        <taxon>Alkalicoccus</taxon>
    </lineage>
</organism>
<dbReference type="PANTHER" id="PTHR33498:SF1">
    <property type="entry name" value="TRANSPOSASE FOR INSERTION SEQUENCE ELEMENT IS1557"/>
    <property type="match status" value="1"/>
</dbReference>
<accession>A0A5C7F657</accession>
<feature type="domain" description="Transposase IS204/IS1001/IS1096/IS1165 zinc-finger" evidence="1">
    <location>
        <begin position="37"/>
        <end position="79"/>
    </location>
</feature>
<dbReference type="PANTHER" id="PTHR33498">
    <property type="entry name" value="TRANSPOSASE FOR INSERTION SEQUENCE ELEMENT IS1557"/>
    <property type="match status" value="1"/>
</dbReference>
<evidence type="ECO:0000313" key="2">
    <source>
        <dbReference type="EMBL" id="WWD80741.1"/>
    </source>
</evidence>
<dbReference type="InterPro" id="IPR047951">
    <property type="entry name" value="Transpos_ISL3"/>
</dbReference>
<dbReference type="Proteomes" id="UP000321816">
    <property type="component" value="Chromosome"/>
</dbReference>
<keyword evidence="3" id="KW-1185">Reference proteome</keyword>